<organism evidence="2 3">
    <name type="scientific">Rubripirellula lacrimiformis</name>
    <dbReference type="NCBI Taxonomy" id="1930273"/>
    <lineage>
        <taxon>Bacteria</taxon>
        <taxon>Pseudomonadati</taxon>
        <taxon>Planctomycetota</taxon>
        <taxon>Planctomycetia</taxon>
        <taxon>Pirellulales</taxon>
        <taxon>Pirellulaceae</taxon>
        <taxon>Rubripirellula</taxon>
    </lineage>
</organism>
<dbReference type="KEGG" id="rlc:K227x_27040"/>
<dbReference type="Proteomes" id="UP000318538">
    <property type="component" value="Chromosome"/>
</dbReference>
<keyword evidence="3" id="KW-1185">Reference proteome</keyword>
<proteinExistence type="predicted"/>
<evidence type="ECO:0008006" key="4">
    <source>
        <dbReference type="Google" id="ProtNLM"/>
    </source>
</evidence>
<evidence type="ECO:0000313" key="2">
    <source>
        <dbReference type="EMBL" id="QDT04314.1"/>
    </source>
</evidence>
<keyword evidence="1" id="KW-0732">Signal</keyword>
<sequence length="48" mass="5091" precursor="true">MTRFLLAAVGCVCLIHVPLSPASAQSPRTTLQPIFNGANLDGWKHSGN</sequence>
<name>A0A517NB01_9BACT</name>
<dbReference type="AlphaFoldDB" id="A0A517NB01"/>
<evidence type="ECO:0000313" key="3">
    <source>
        <dbReference type="Proteomes" id="UP000318538"/>
    </source>
</evidence>
<reference evidence="2 3" key="1">
    <citation type="submission" date="2019-02" db="EMBL/GenBank/DDBJ databases">
        <title>Deep-cultivation of Planctomycetes and their phenomic and genomic characterization uncovers novel biology.</title>
        <authorList>
            <person name="Wiegand S."/>
            <person name="Jogler M."/>
            <person name="Boedeker C."/>
            <person name="Pinto D."/>
            <person name="Vollmers J."/>
            <person name="Rivas-Marin E."/>
            <person name="Kohn T."/>
            <person name="Peeters S.H."/>
            <person name="Heuer A."/>
            <person name="Rast P."/>
            <person name="Oberbeckmann S."/>
            <person name="Bunk B."/>
            <person name="Jeske O."/>
            <person name="Meyerdierks A."/>
            <person name="Storesund J.E."/>
            <person name="Kallscheuer N."/>
            <person name="Luecker S."/>
            <person name="Lage O.M."/>
            <person name="Pohl T."/>
            <person name="Merkel B.J."/>
            <person name="Hornburger P."/>
            <person name="Mueller R.-W."/>
            <person name="Bruemmer F."/>
            <person name="Labrenz M."/>
            <person name="Spormann A.M."/>
            <person name="Op den Camp H."/>
            <person name="Overmann J."/>
            <person name="Amann R."/>
            <person name="Jetten M.S.M."/>
            <person name="Mascher T."/>
            <person name="Medema M.H."/>
            <person name="Devos D.P."/>
            <person name="Kaster A.-K."/>
            <person name="Ovreas L."/>
            <person name="Rohde M."/>
            <person name="Galperin M.Y."/>
            <person name="Jogler C."/>
        </authorList>
    </citation>
    <scope>NUCLEOTIDE SEQUENCE [LARGE SCALE GENOMIC DNA]</scope>
    <source>
        <strain evidence="2 3">K22_7</strain>
    </source>
</reference>
<feature type="signal peptide" evidence="1">
    <location>
        <begin position="1"/>
        <end position="24"/>
    </location>
</feature>
<protein>
    <recommendedName>
        <fullName evidence="4">3-keto-disaccharide hydrolase domain-containing protein</fullName>
    </recommendedName>
</protein>
<dbReference type="EMBL" id="CP036525">
    <property type="protein sequence ID" value="QDT04314.1"/>
    <property type="molecule type" value="Genomic_DNA"/>
</dbReference>
<feature type="chain" id="PRO_5021832604" description="3-keto-disaccharide hydrolase domain-containing protein" evidence="1">
    <location>
        <begin position="25"/>
        <end position="48"/>
    </location>
</feature>
<evidence type="ECO:0000256" key="1">
    <source>
        <dbReference type="SAM" id="SignalP"/>
    </source>
</evidence>
<accession>A0A517NB01</accession>
<gene>
    <name evidence="2" type="ORF">K227x_27040</name>
</gene>